<protein>
    <recommendedName>
        <fullName evidence="4">Sel1 domain protein repeat-containing protein</fullName>
    </recommendedName>
</protein>
<dbReference type="PANTHER" id="PTHR43628">
    <property type="entry name" value="ACTIVATOR OF C KINASE PROTEIN 1-RELATED"/>
    <property type="match status" value="1"/>
</dbReference>
<dbReference type="SUPFAM" id="SSF81901">
    <property type="entry name" value="HCP-like"/>
    <property type="match status" value="2"/>
</dbReference>
<reference evidence="3" key="1">
    <citation type="journal article" date="2017" name="Biotechnol. Biofuels">
        <title>Evaluation of environmental bacterial communities as a factor affecting the growth of duckweed Lemna minor.</title>
        <authorList>
            <person name="Ishizawa H."/>
            <person name="Kuroda M."/>
            <person name="Morikawa M."/>
            <person name="Ike M."/>
        </authorList>
    </citation>
    <scope>NUCLEOTIDE SEQUENCE [LARGE SCALE GENOMIC DNA]</scope>
    <source>
        <strain evidence="3">M6</strain>
    </source>
</reference>
<dbReference type="SMART" id="SM00671">
    <property type="entry name" value="SEL1"/>
    <property type="match status" value="6"/>
</dbReference>
<dbReference type="PANTHER" id="PTHR43628:SF1">
    <property type="entry name" value="CHITIN SYNTHASE REGULATORY FACTOR 2-RELATED"/>
    <property type="match status" value="1"/>
</dbReference>
<dbReference type="InterPro" id="IPR006597">
    <property type="entry name" value="Sel1-like"/>
</dbReference>
<evidence type="ECO:0008006" key="4">
    <source>
        <dbReference type="Google" id="ProtNLM"/>
    </source>
</evidence>
<dbReference type="Gene3D" id="1.25.40.10">
    <property type="entry name" value="Tetratricopeptide repeat domain"/>
    <property type="match status" value="2"/>
</dbReference>
<dbReference type="Proteomes" id="UP000278756">
    <property type="component" value="Chromosome 1"/>
</dbReference>
<evidence type="ECO:0000313" key="3">
    <source>
        <dbReference type="Proteomes" id="UP000278756"/>
    </source>
</evidence>
<proteinExistence type="predicted"/>
<feature type="region of interest" description="Disordered" evidence="1">
    <location>
        <begin position="18"/>
        <end position="57"/>
    </location>
</feature>
<sequence>MVSLCLLFMVGSLAAQTMTPPPTYIPNRTYQEPRRDTTSSRLADAKRRSEAEKALREGPDPIVEKAIAEKNYSFLLKRYEKDCKQAQIDLKRTGKLPSRATSFDKAGQLVKGCHGLAQMYEKGEGVAADTTKAADLYRASARLGVTDSQDAAVRLSADPIKALEAFALDPEMGYDHRCYSTRKLATIYVRGDGVAKDLKQAVKWNRVCYDAAGKSIETYLPGYVQNGAFTLIDLYSSTDPNIRNLPEARTIALRLVETKAVIADKYRTLAQYLAGNLLYDPEAGVPDRKRGLDLLEKAAGAGYPEAMIRLSEIYAAGDGVRADVSKATEWLDNAVAAKNARAQHRKAQQAYTAKDMVMAKALWIEAAKQGYSDAQYALAQFFIKETAKTPNDLANAYVWLDVAAKNGHPEAAAARDALKPQLPDTLLKAAEAAEANLIKAFPKVIG</sequence>
<organism evidence="2 3">
    <name type="scientific">Asticcacaulis excentricus</name>
    <dbReference type="NCBI Taxonomy" id="78587"/>
    <lineage>
        <taxon>Bacteria</taxon>
        <taxon>Pseudomonadati</taxon>
        <taxon>Pseudomonadota</taxon>
        <taxon>Alphaproteobacteria</taxon>
        <taxon>Caulobacterales</taxon>
        <taxon>Caulobacteraceae</taxon>
        <taxon>Asticcacaulis</taxon>
    </lineage>
</organism>
<dbReference type="AlphaFoldDB" id="A0A3G9G669"/>
<gene>
    <name evidence="2" type="ORF">EM6_1088</name>
</gene>
<feature type="compositionally biased region" description="Basic and acidic residues" evidence="1">
    <location>
        <begin position="31"/>
        <end position="57"/>
    </location>
</feature>
<name>A0A3G9G669_9CAUL</name>
<dbReference type="Pfam" id="PF08238">
    <property type="entry name" value="Sel1"/>
    <property type="match status" value="6"/>
</dbReference>
<evidence type="ECO:0000256" key="1">
    <source>
        <dbReference type="SAM" id="MobiDB-lite"/>
    </source>
</evidence>
<evidence type="ECO:0000313" key="2">
    <source>
        <dbReference type="EMBL" id="BBF80504.1"/>
    </source>
</evidence>
<reference evidence="3" key="2">
    <citation type="journal article" date="2017" name="Plant Physiol. Biochem.">
        <title>Differential oxidative and antioxidative response of duckweed Lemna minor toward plant growth promoting/inhibiting bacteria.</title>
        <authorList>
            <person name="Ishizawa H."/>
            <person name="Kuroda M."/>
            <person name="Morikawa M."/>
            <person name="Ike M."/>
        </authorList>
    </citation>
    <scope>NUCLEOTIDE SEQUENCE [LARGE SCALE GENOMIC DNA]</scope>
    <source>
        <strain evidence="3">M6</strain>
    </source>
</reference>
<dbReference type="InterPro" id="IPR011990">
    <property type="entry name" value="TPR-like_helical_dom_sf"/>
</dbReference>
<dbReference type="InterPro" id="IPR052945">
    <property type="entry name" value="Mitotic_Regulator"/>
</dbReference>
<accession>A0A3G9G669</accession>
<dbReference type="EMBL" id="AP018827">
    <property type="protein sequence ID" value="BBF80504.1"/>
    <property type="molecule type" value="Genomic_DNA"/>
</dbReference>